<dbReference type="Pfam" id="PF01230">
    <property type="entry name" value="HIT"/>
    <property type="match status" value="1"/>
</dbReference>
<name>A0A6S6TQF7_9BACT</name>
<feature type="domain" description="HIT" evidence="2">
    <location>
        <begin position="1"/>
        <end position="90"/>
    </location>
</feature>
<evidence type="ECO:0000259" key="2">
    <source>
        <dbReference type="PROSITE" id="PS51084"/>
    </source>
</evidence>
<sequence>MSVLYENELIKVEIEESEIPWLKIFTQKAYKEFSETPANVKLEIFKALDIIEKEMLYSYKPKKINIASFGNYVPHVHWHVMARFEEDSYFPEPMWGKKQREGTYVLENFNEFTKSIALKLSK</sequence>
<dbReference type="InterPro" id="IPR036265">
    <property type="entry name" value="HIT-like_sf"/>
</dbReference>
<feature type="short sequence motif" description="Histidine triad motif" evidence="1">
    <location>
        <begin position="75"/>
        <end position="79"/>
    </location>
</feature>
<gene>
    <name evidence="3" type="ORF">HELGO_WM20422</name>
</gene>
<dbReference type="AlphaFoldDB" id="A0A6S6TQF7"/>
<dbReference type="GO" id="GO:0016787">
    <property type="term" value="F:hydrolase activity"/>
    <property type="evidence" value="ECO:0007669"/>
    <property type="project" value="UniProtKB-KW"/>
</dbReference>
<evidence type="ECO:0000256" key="1">
    <source>
        <dbReference type="PROSITE-ProRule" id="PRU00464"/>
    </source>
</evidence>
<dbReference type="InterPro" id="IPR026026">
    <property type="entry name" value="HIT_Hint"/>
</dbReference>
<proteinExistence type="predicted"/>
<dbReference type="PROSITE" id="PS51084">
    <property type="entry name" value="HIT_2"/>
    <property type="match status" value="1"/>
</dbReference>
<reference evidence="3" key="1">
    <citation type="submission" date="2020-01" db="EMBL/GenBank/DDBJ databases">
        <authorList>
            <person name="Meier V. D."/>
            <person name="Meier V D."/>
        </authorList>
    </citation>
    <scope>NUCLEOTIDE SEQUENCE</scope>
    <source>
        <strain evidence="3">HLG_WM_MAG_03</strain>
    </source>
</reference>
<dbReference type="SUPFAM" id="SSF54197">
    <property type="entry name" value="HIT-like"/>
    <property type="match status" value="1"/>
</dbReference>
<evidence type="ECO:0000313" key="3">
    <source>
        <dbReference type="EMBL" id="CAA6818163.1"/>
    </source>
</evidence>
<dbReference type="EMBL" id="CACVAR010000286">
    <property type="protein sequence ID" value="CAA6818163.1"/>
    <property type="molecule type" value="Genomic_DNA"/>
</dbReference>
<accession>A0A6S6TQF7</accession>
<keyword evidence="3" id="KW-0378">Hydrolase</keyword>
<organism evidence="3">
    <name type="scientific">uncultured Sulfurovum sp</name>
    <dbReference type="NCBI Taxonomy" id="269237"/>
    <lineage>
        <taxon>Bacteria</taxon>
        <taxon>Pseudomonadati</taxon>
        <taxon>Campylobacterota</taxon>
        <taxon>Epsilonproteobacteria</taxon>
        <taxon>Campylobacterales</taxon>
        <taxon>Sulfurovaceae</taxon>
        <taxon>Sulfurovum</taxon>
        <taxon>environmental samples</taxon>
    </lineage>
</organism>
<dbReference type="Gene3D" id="3.30.428.10">
    <property type="entry name" value="HIT-like"/>
    <property type="match status" value="1"/>
</dbReference>
<dbReference type="PIRSF" id="PIRSF000714">
    <property type="entry name" value="HIT"/>
    <property type="match status" value="1"/>
</dbReference>
<protein>
    <submittedName>
        <fullName evidence="3">Diadenosine tetraphosphate (Ap4A) hydrolase and other HIT family hydrolases</fullName>
    </submittedName>
</protein>
<dbReference type="InterPro" id="IPR011146">
    <property type="entry name" value="HIT-like"/>
</dbReference>